<dbReference type="Pfam" id="PF04963">
    <property type="entry name" value="Sigma54_CBD"/>
    <property type="match status" value="1"/>
</dbReference>
<evidence type="ECO:0000256" key="5">
    <source>
        <dbReference type="ARBA" id="ARBA00023015"/>
    </source>
</evidence>
<evidence type="ECO:0000259" key="10">
    <source>
        <dbReference type="Pfam" id="PF04552"/>
    </source>
</evidence>
<reference evidence="12 13" key="1">
    <citation type="submission" date="2017-03" db="EMBL/GenBank/DDBJ databases">
        <title>Genome sequence of Geothermobacter sp. EPR-M, Deep-Sea Iron Reducer.</title>
        <authorList>
            <person name="Tully B."/>
            <person name="Savalia P."/>
            <person name="Abuyen K."/>
            <person name="Baughan C."/>
            <person name="Romero E."/>
            <person name="Ronkowski C."/>
            <person name="Torres B."/>
            <person name="Tremblay J."/>
            <person name="Trujillo A."/>
            <person name="Tyler M."/>
            <person name="Perez-Rodriguez I."/>
            <person name="Amend J."/>
        </authorList>
    </citation>
    <scope>NUCLEOTIDE SEQUENCE [LARGE SCALE GENOMIC DNA]</scope>
    <source>
        <strain evidence="12 13">EPR-M</strain>
    </source>
</reference>
<dbReference type="OrthoDB" id="9814402at2"/>
<dbReference type="Pfam" id="PF04552">
    <property type="entry name" value="Sigma54_DBD"/>
    <property type="match status" value="1"/>
</dbReference>
<dbReference type="InterPro" id="IPR000394">
    <property type="entry name" value="RNA_pol_sigma_54"/>
</dbReference>
<evidence type="ECO:0000259" key="11">
    <source>
        <dbReference type="Pfam" id="PF04963"/>
    </source>
</evidence>
<keyword evidence="8" id="KW-0804">Transcription</keyword>
<dbReference type="PANTHER" id="PTHR32248:SF4">
    <property type="entry name" value="RNA POLYMERASE SIGMA-54 FACTOR"/>
    <property type="match status" value="1"/>
</dbReference>
<keyword evidence="2" id="KW-0240">DNA-directed RNA polymerase</keyword>
<evidence type="ECO:0000256" key="9">
    <source>
        <dbReference type="SAM" id="MobiDB-lite"/>
    </source>
</evidence>
<dbReference type="PROSITE" id="PS00718">
    <property type="entry name" value="SIGMA54_2"/>
    <property type="match status" value="1"/>
</dbReference>
<protein>
    <submittedName>
        <fullName evidence="12">RNA polymerase sigma-54 factor</fullName>
    </submittedName>
</protein>
<dbReference type="AlphaFoldDB" id="A0A1X0Y329"/>
<sequence length="493" mass="55896">MALELRQQLKMSQQLVMTPQLQQAIKLLQLSRMELLDMVQQELEENPILEESGEQAEEKESAENEVEDVAETAADTEKSEAEPANENAEEMPEDPAGLKDEIDWQAYLEGYTQSGTTADIYESDDDRPSYENLLTRKSTLAEHLMWQLNLSRIVDWKRAIAAEIIGNLDADGYLQASLEEIAGACRVTAEQVEEVLLLVQQFDPPGIACRDLRESLLRQVEHLGMQGSLVERVLLDHIRELEARKYPVIAKALGVSLDEVLGAAKIISNLDPRPGSAYGEEDVHYITPDIFVYKISDEYVVVLNDEGLPNLRINSFYRNALSGSREVDAKAGEYIQEKMRGALWLIKSIHQRQRTIYRVTKSIVKFQREFFDKGIAYLKPLVLRDVAEDIEMHESTISRVTTNKYVQTPQGLFELKFFFNSGISTTGGDTIASESVKSKIQEIISGENPKKPYSDQKIVEILRESDIDIARRTVTKYREMLGIGSSTERKRLF</sequence>
<dbReference type="EMBL" id="NAAD01000011">
    <property type="protein sequence ID" value="ORJ59546.1"/>
    <property type="molecule type" value="Genomic_DNA"/>
</dbReference>
<dbReference type="GO" id="GO:0003677">
    <property type="term" value="F:DNA binding"/>
    <property type="evidence" value="ECO:0007669"/>
    <property type="project" value="UniProtKB-KW"/>
</dbReference>
<dbReference type="NCBIfam" id="TIGR02395">
    <property type="entry name" value="rpoN_sigma"/>
    <property type="match status" value="1"/>
</dbReference>
<evidence type="ECO:0000256" key="8">
    <source>
        <dbReference type="ARBA" id="ARBA00023163"/>
    </source>
</evidence>
<dbReference type="PROSITE" id="PS50044">
    <property type="entry name" value="SIGMA54_3"/>
    <property type="match status" value="1"/>
</dbReference>
<dbReference type="GO" id="GO:0000428">
    <property type="term" value="C:DNA-directed RNA polymerase complex"/>
    <property type="evidence" value="ECO:0007669"/>
    <property type="project" value="UniProtKB-KW"/>
</dbReference>
<dbReference type="Gene3D" id="1.10.10.1330">
    <property type="entry name" value="RNA polymerase sigma-54 factor, core-binding domain"/>
    <property type="match status" value="1"/>
</dbReference>
<dbReference type="InterPro" id="IPR038709">
    <property type="entry name" value="RpoN_core-bd_sf"/>
</dbReference>
<dbReference type="GO" id="GO:0006352">
    <property type="term" value="P:DNA-templated transcription initiation"/>
    <property type="evidence" value="ECO:0007669"/>
    <property type="project" value="InterPro"/>
</dbReference>
<dbReference type="NCBIfam" id="NF009118">
    <property type="entry name" value="PRK12469.1"/>
    <property type="match status" value="1"/>
</dbReference>
<dbReference type="GO" id="GO:0016779">
    <property type="term" value="F:nucleotidyltransferase activity"/>
    <property type="evidence" value="ECO:0007669"/>
    <property type="project" value="UniProtKB-KW"/>
</dbReference>
<dbReference type="GO" id="GO:0016987">
    <property type="term" value="F:sigma factor activity"/>
    <property type="evidence" value="ECO:0007669"/>
    <property type="project" value="UniProtKB-KW"/>
</dbReference>
<evidence type="ECO:0000256" key="7">
    <source>
        <dbReference type="ARBA" id="ARBA00023125"/>
    </source>
</evidence>
<name>A0A1X0Y329_9BACT</name>
<evidence type="ECO:0000313" key="13">
    <source>
        <dbReference type="Proteomes" id="UP000193136"/>
    </source>
</evidence>
<dbReference type="Proteomes" id="UP000193136">
    <property type="component" value="Unassembled WGS sequence"/>
</dbReference>
<dbReference type="PANTHER" id="PTHR32248">
    <property type="entry name" value="RNA POLYMERASE SIGMA-54 FACTOR"/>
    <property type="match status" value="1"/>
</dbReference>
<gene>
    <name evidence="12" type="ORF">B5V00_09690</name>
</gene>
<dbReference type="GO" id="GO:0001216">
    <property type="term" value="F:DNA-binding transcription activator activity"/>
    <property type="evidence" value="ECO:0007669"/>
    <property type="project" value="InterPro"/>
</dbReference>
<dbReference type="RefSeq" id="WP_085010590.1">
    <property type="nucleotide sequence ID" value="NZ_NAAD01000011.1"/>
</dbReference>
<dbReference type="InterPro" id="IPR007046">
    <property type="entry name" value="RNA_pol_sigma_54_core-bd"/>
</dbReference>
<evidence type="ECO:0000256" key="2">
    <source>
        <dbReference type="ARBA" id="ARBA00022478"/>
    </source>
</evidence>
<keyword evidence="13" id="KW-1185">Reference proteome</keyword>
<comment type="caution">
    <text evidence="12">The sequence shown here is derived from an EMBL/GenBank/DDBJ whole genome shotgun (WGS) entry which is preliminary data.</text>
</comment>
<dbReference type="STRING" id="1969733.B5V00_09690"/>
<feature type="compositionally biased region" description="Acidic residues" evidence="9">
    <location>
        <begin position="46"/>
        <end position="55"/>
    </location>
</feature>
<evidence type="ECO:0000256" key="6">
    <source>
        <dbReference type="ARBA" id="ARBA00023082"/>
    </source>
</evidence>
<evidence type="ECO:0000313" key="12">
    <source>
        <dbReference type="EMBL" id="ORJ59546.1"/>
    </source>
</evidence>
<keyword evidence="6" id="KW-0731">Sigma factor</keyword>
<feature type="domain" description="RNA polymerase sigma factor 54 DNA-binding" evidence="10">
    <location>
        <begin position="333"/>
        <end position="491"/>
    </location>
</feature>
<dbReference type="PRINTS" id="PR00045">
    <property type="entry name" value="SIGMA54FCT"/>
</dbReference>
<dbReference type="PROSITE" id="PS00717">
    <property type="entry name" value="SIGMA54_1"/>
    <property type="match status" value="1"/>
</dbReference>
<evidence type="ECO:0000256" key="1">
    <source>
        <dbReference type="ARBA" id="ARBA00008798"/>
    </source>
</evidence>
<keyword evidence="3" id="KW-0808">Transferase</keyword>
<proteinExistence type="inferred from homology"/>
<feature type="domain" description="RNA polymerase sigma factor 54 core-binding" evidence="11">
    <location>
        <begin position="130"/>
        <end position="317"/>
    </location>
</feature>
<keyword evidence="7" id="KW-0238">DNA-binding</keyword>
<dbReference type="Pfam" id="PF00309">
    <property type="entry name" value="Sigma54_AID"/>
    <property type="match status" value="1"/>
</dbReference>
<keyword evidence="4" id="KW-0548">Nucleotidyltransferase</keyword>
<organism evidence="12 13">
    <name type="scientific">Geothermobacter hydrogeniphilus</name>
    <dbReference type="NCBI Taxonomy" id="1969733"/>
    <lineage>
        <taxon>Bacteria</taxon>
        <taxon>Pseudomonadati</taxon>
        <taxon>Thermodesulfobacteriota</taxon>
        <taxon>Desulfuromonadia</taxon>
        <taxon>Desulfuromonadales</taxon>
        <taxon>Geothermobacteraceae</taxon>
        <taxon>Geothermobacter</taxon>
    </lineage>
</organism>
<keyword evidence="5" id="KW-0805">Transcription regulation</keyword>
<evidence type="ECO:0000256" key="3">
    <source>
        <dbReference type="ARBA" id="ARBA00022679"/>
    </source>
</evidence>
<evidence type="ECO:0000256" key="4">
    <source>
        <dbReference type="ARBA" id="ARBA00022695"/>
    </source>
</evidence>
<dbReference type="InterPro" id="IPR007634">
    <property type="entry name" value="RNA_pol_sigma_54_DNA-bd"/>
</dbReference>
<feature type="region of interest" description="Disordered" evidence="9">
    <location>
        <begin position="46"/>
        <end position="96"/>
    </location>
</feature>
<dbReference type="PIRSF" id="PIRSF000774">
    <property type="entry name" value="RpoN"/>
    <property type="match status" value="1"/>
</dbReference>
<dbReference type="Gene3D" id="1.10.10.60">
    <property type="entry name" value="Homeodomain-like"/>
    <property type="match status" value="1"/>
</dbReference>
<accession>A0A1X0Y329</accession>
<comment type="similarity">
    <text evidence="1">Belongs to the sigma-54 factor family.</text>
</comment>